<dbReference type="SUPFAM" id="SSF52540">
    <property type="entry name" value="P-loop containing nucleoside triphosphate hydrolases"/>
    <property type="match status" value="1"/>
</dbReference>
<sequence>MDRKSWKFAQVGKTSCSIEIATALARHYGRRTLLIDLDPQASSTFFVMEQENWKLWKESKGTTYDLFEQRGKGFPIQDAIVRDVLQTKAAVFGFDLLPSSPELVDVDLRLTDFIGHAILRDALEQVRDQYDYIICDCPSNFNPVTKNSLWASDAYVVPTVPDFLSTYGIGLLQRSINKLFAPTTSHHAMSGPVLGGIILTRIRANVLLHAAYCEQVRSDYPGHVFKHTISDSILVANAADNRLPISAISLPKGSEIKLQDQFKALAGEFISRIHHIRSLKRS</sequence>
<dbReference type="Pfam" id="PF13614">
    <property type="entry name" value="AAA_31"/>
    <property type="match status" value="1"/>
</dbReference>
<comment type="caution">
    <text evidence="2">The sequence shown here is derived from an EMBL/GenBank/DDBJ whole genome shotgun (WGS) entry which is preliminary data.</text>
</comment>
<dbReference type="PANTHER" id="PTHR13696:SF52">
    <property type="entry name" value="PARA FAMILY PROTEIN CT_582"/>
    <property type="match status" value="1"/>
</dbReference>
<dbReference type="InterPro" id="IPR025669">
    <property type="entry name" value="AAA_dom"/>
</dbReference>
<keyword evidence="3" id="KW-1185">Reference proteome</keyword>
<accession>A0A8J3ITH7</accession>
<organism evidence="2 3">
    <name type="scientific">Reticulibacter mediterranei</name>
    <dbReference type="NCBI Taxonomy" id="2778369"/>
    <lineage>
        <taxon>Bacteria</taxon>
        <taxon>Bacillati</taxon>
        <taxon>Chloroflexota</taxon>
        <taxon>Ktedonobacteria</taxon>
        <taxon>Ktedonobacterales</taxon>
        <taxon>Reticulibacteraceae</taxon>
        <taxon>Reticulibacter</taxon>
    </lineage>
</organism>
<proteinExistence type="predicted"/>
<dbReference type="Gene3D" id="3.40.50.300">
    <property type="entry name" value="P-loop containing nucleotide triphosphate hydrolases"/>
    <property type="match status" value="1"/>
</dbReference>
<dbReference type="InterPro" id="IPR050678">
    <property type="entry name" value="DNA_Partitioning_ATPase"/>
</dbReference>
<reference evidence="2" key="1">
    <citation type="submission" date="2020-10" db="EMBL/GenBank/DDBJ databases">
        <title>Taxonomic study of unclassified bacteria belonging to the class Ktedonobacteria.</title>
        <authorList>
            <person name="Yabe S."/>
            <person name="Wang C.M."/>
            <person name="Zheng Y."/>
            <person name="Sakai Y."/>
            <person name="Cavaletti L."/>
            <person name="Monciardini P."/>
            <person name="Donadio S."/>
        </authorList>
    </citation>
    <scope>NUCLEOTIDE SEQUENCE</scope>
    <source>
        <strain evidence="2">ID150040</strain>
    </source>
</reference>
<evidence type="ECO:0000313" key="2">
    <source>
        <dbReference type="EMBL" id="GHO95911.1"/>
    </source>
</evidence>
<name>A0A8J3ITH7_9CHLR</name>
<dbReference type="InterPro" id="IPR027417">
    <property type="entry name" value="P-loop_NTPase"/>
</dbReference>
<dbReference type="EMBL" id="BNJK01000001">
    <property type="protein sequence ID" value="GHO95911.1"/>
    <property type="molecule type" value="Genomic_DNA"/>
</dbReference>
<gene>
    <name evidence="2" type="ORF">KSF_059590</name>
</gene>
<evidence type="ECO:0000259" key="1">
    <source>
        <dbReference type="Pfam" id="PF13614"/>
    </source>
</evidence>
<feature type="domain" description="AAA" evidence="1">
    <location>
        <begin position="11"/>
        <end position="179"/>
    </location>
</feature>
<dbReference type="CDD" id="cd02042">
    <property type="entry name" value="ParAB_family"/>
    <property type="match status" value="1"/>
</dbReference>
<evidence type="ECO:0000313" key="3">
    <source>
        <dbReference type="Proteomes" id="UP000597444"/>
    </source>
</evidence>
<dbReference type="RefSeq" id="WP_220206568.1">
    <property type="nucleotide sequence ID" value="NZ_BNJK01000001.1"/>
</dbReference>
<protein>
    <submittedName>
        <fullName evidence="2">Cobyrinic acid a,c-diamide synthase</fullName>
    </submittedName>
</protein>
<dbReference type="AlphaFoldDB" id="A0A8J3ITH7"/>
<dbReference type="Proteomes" id="UP000597444">
    <property type="component" value="Unassembled WGS sequence"/>
</dbReference>
<dbReference type="PANTHER" id="PTHR13696">
    <property type="entry name" value="P-LOOP CONTAINING NUCLEOSIDE TRIPHOSPHATE HYDROLASE"/>
    <property type="match status" value="1"/>
</dbReference>